<dbReference type="Proteomes" id="UP001180020">
    <property type="component" value="Unassembled WGS sequence"/>
</dbReference>
<feature type="domain" description="Reverse transcriptase" evidence="1">
    <location>
        <begin position="1"/>
        <end position="162"/>
    </location>
</feature>
<sequence length="618" mass="69688">MQLHGFNARWCRMIEQCIGSARASVAVNGEPFGFFPLNKGLRQGDPLSPVLFSLVANALCLMCKSAATEWWIKGLSVCTGGTKIHIAQYADDTMLFGSPCTAEMEGYRFIIECFGLLSGLHINYTKSALVPINMEAEAALHLAVATGCTVEHLPIRYLGLPLVTSKLRRRDWQPLIDRMEKRLDGWSGCLLSFAGKLSLLQAVLSSLPVYFLSIFRIPKGVLRQIEVIRRRFLWSGPGREHRKPHLVRWDMACLPRDKGGLGIRRLEEMNKALLAKWCWKWLTAPSSGWGSIVHERYGRSPGSHFPRLTRGTSGLVKGWLQIAQEMGPSLQWEVGDGHSTLFWKDSWCGEGSFMERFPEMFNIALEKDCLVQHYWRNIGGSEGWSIRLSRGPLAVEEGQAQVLAGILRTVALGSSPDQVRWKADSSRCYKARHGYGWFMRHAPINLQIVSKRWEIWRPKLPNKIKTFLWLVYQGRVLTMCHRAKWTPLASTTCVLCLDGEETADHLFGACSVARRLWTTVARIASIDMDGLTVEEVGRMAAKVASRHDRSVAAEVRRCLIPAGLWAIWKTRNSIIFGGQRFYFDNLWDAFSYFACEWGRELGGAARVEITMHGVIISG</sequence>
<organism evidence="2 3">
    <name type="scientific">Acorus calamus</name>
    <name type="common">Sweet flag</name>
    <dbReference type="NCBI Taxonomy" id="4465"/>
    <lineage>
        <taxon>Eukaryota</taxon>
        <taxon>Viridiplantae</taxon>
        <taxon>Streptophyta</taxon>
        <taxon>Embryophyta</taxon>
        <taxon>Tracheophyta</taxon>
        <taxon>Spermatophyta</taxon>
        <taxon>Magnoliopsida</taxon>
        <taxon>Liliopsida</taxon>
        <taxon>Acoraceae</taxon>
        <taxon>Acorus</taxon>
    </lineage>
</organism>
<keyword evidence="3" id="KW-1185">Reference proteome</keyword>
<dbReference type="AlphaFoldDB" id="A0AAV9DJ27"/>
<dbReference type="PANTHER" id="PTHR33116">
    <property type="entry name" value="REVERSE TRANSCRIPTASE ZINC-BINDING DOMAIN-CONTAINING PROTEIN-RELATED-RELATED"/>
    <property type="match status" value="1"/>
</dbReference>
<dbReference type="PANTHER" id="PTHR33116:SF78">
    <property type="entry name" value="OS12G0587133 PROTEIN"/>
    <property type="match status" value="1"/>
</dbReference>
<dbReference type="Pfam" id="PF00078">
    <property type="entry name" value="RVT_1"/>
    <property type="match status" value="1"/>
</dbReference>
<evidence type="ECO:0000259" key="1">
    <source>
        <dbReference type="PROSITE" id="PS50878"/>
    </source>
</evidence>
<comment type="caution">
    <text evidence="2">The sequence shown here is derived from an EMBL/GenBank/DDBJ whole genome shotgun (WGS) entry which is preliminary data.</text>
</comment>
<gene>
    <name evidence="2" type="ORF">QJS10_CPB13g00508</name>
</gene>
<dbReference type="PROSITE" id="PS50878">
    <property type="entry name" value="RT_POL"/>
    <property type="match status" value="1"/>
</dbReference>
<dbReference type="InterPro" id="IPR043502">
    <property type="entry name" value="DNA/RNA_pol_sf"/>
</dbReference>
<evidence type="ECO:0000313" key="2">
    <source>
        <dbReference type="EMBL" id="KAK1300278.1"/>
    </source>
</evidence>
<evidence type="ECO:0000313" key="3">
    <source>
        <dbReference type="Proteomes" id="UP001180020"/>
    </source>
</evidence>
<dbReference type="SUPFAM" id="SSF56672">
    <property type="entry name" value="DNA/RNA polymerases"/>
    <property type="match status" value="1"/>
</dbReference>
<dbReference type="InterPro" id="IPR000477">
    <property type="entry name" value="RT_dom"/>
</dbReference>
<protein>
    <submittedName>
        <fullName evidence="2">Ribonuclease H protein</fullName>
    </submittedName>
</protein>
<dbReference type="InterPro" id="IPR026960">
    <property type="entry name" value="RVT-Znf"/>
</dbReference>
<dbReference type="Pfam" id="PF13966">
    <property type="entry name" value="zf-RVT"/>
    <property type="match status" value="1"/>
</dbReference>
<proteinExistence type="predicted"/>
<dbReference type="EMBL" id="JAUJYO010000013">
    <property type="protein sequence ID" value="KAK1300278.1"/>
    <property type="molecule type" value="Genomic_DNA"/>
</dbReference>
<reference evidence="2" key="2">
    <citation type="submission" date="2023-06" db="EMBL/GenBank/DDBJ databases">
        <authorList>
            <person name="Ma L."/>
            <person name="Liu K.-W."/>
            <person name="Li Z."/>
            <person name="Hsiao Y.-Y."/>
            <person name="Qi Y."/>
            <person name="Fu T."/>
            <person name="Tang G."/>
            <person name="Zhang D."/>
            <person name="Sun W.-H."/>
            <person name="Liu D.-K."/>
            <person name="Li Y."/>
            <person name="Chen G.-Z."/>
            <person name="Liu X.-D."/>
            <person name="Liao X.-Y."/>
            <person name="Jiang Y.-T."/>
            <person name="Yu X."/>
            <person name="Hao Y."/>
            <person name="Huang J."/>
            <person name="Zhao X.-W."/>
            <person name="Ke S."/>
            <person name="Chen Y.-Y."/>
            <person name="Wu W.-L."/>
            <person name="Hsu J.-L."/>
            <person name="Lin Y.-F."/>
            <person name="Huang M.-D."/>
            <person name="Li C.-Y."/>
            <person name="Huang L."/>
            <person name="Wang Z.-W."/>
            <person name="Zhao X."/>
            <person name="Zhong W.-Y."/>
            <person name="Peng D.-H."/>
            <person name="Ahmad S."/>
            <person name="Lan S."/>
            <person name="Zhang J.-S."/>
            <person name="Tsai W.-C."/>
            <person name="Van De Peer Y."/>
            <person name="Liu Z.-J."/>
        </authorList>
    </citation>
    <scope>NUCLEOTIDE SEQUENCE</scope>
    <source>
        <strain evidence="2">CP</strain>
        <tissue evidence="2">Leaves</tissue>
    </source>
</reference>
<reference evidence="2" key="1">
    <citation type="journal article" date="2023" name="Nat. Commun.">
        <title>Diploid and tetraploid genomes of Acorus and the evolution of monocots.</title>
        <authorList>
            <person name="Ma L."/>
            <person name="Liu K.W."/>
            <person name="Li Z."/>
            <person name="Hsiao Y.Y."/>
            <person name="Qi Y."/>
            <person name="Fu T."/>
            <person name="Tang G.D."/>
            <person name="Zhang D."/>
            <person name="Sun W.H."/>
            <person name="Liu D.K."/>
            <person name="Li Y."/>
            <person name="Chen G.Z."/>
            <person name="Liu X.D."/>
            <person name="Liao X.Y."/>
            <person name="Jiang Y.T."/>
            <person name="Yu X."/>
            <person name="Hao Y."/>
            <person name="Huang J."/>
            <person name="Zhao X.W."/>
            <person name="Ke S."/>
            <person name="Chen Y.Y."/>
            <person name="Wu W.L."/>
            <person name="Hsu J.L."/>
            <person name="Lin Y.F."/>
            <person name="Huang M.D."/>
            <person name="Li C.Y."/>
            <person name="Huang L."/>
            <person name="Wang Z.W."/>
            <person name="Zhao X."/>
            <person name="Zhong W.Y."/>
            <person name="Peng D.H."/>
            <person name="Ahmad S."/>
            <person name="Lan S."/>
            <person name="Zhang J.S."/>
            <person name="Tsai W.C."/>
            <person name="Van de Peer Y."/>
            <person name="Liu Z.J."/>
        </authorList>
    </citation>
    <scope>NUCLEOTIDE SEQUENCE</scope>
    <source>
        <strain evidence="2">CP</strain>
    </source>
</reference>
<accession>A0AAV9DJ27</accession>
<name>A0AAV9DJ27_ACOCL</name>